<evidence type="ECO:0000313" key="3">
    <source>
        <dbReference type="Proteomes" id="UP001500908"/>
    </source>
</evidence>
<protein>
    <submittedName>
        <fullName evidence="2">Non-homologous end-joining DNA ligase</fullName>
    </submittedName>
</protein>
<gene>
    <name evidence="2" type="primary">ligD</name>
    <name evidence="2" type="ORF">GCM10022402_23770</name>
</gene>
<name>A0ABP7FNA0_9ACTN</name>
<dbReference type="CDD" id="cd04861">
    <property type="entry name" value="LigD_Pol_like"/>
    <property type="match status" value="1"/>
</dbReference>
<dbReference type="Proteomes" id="UP001500908">
    <property type="component" value="Unassembled WGS sequence"/>
</dbReference>
<dbReference type="EMBL" id="BAABDD010000009">
    <property type="protein sequence ID" value="GAA3743337.1"/>
    <property type="molecule type" value="Genomic_DNA"/>
</dbReference>
<dbReference type="NCBIfam" id="TIGR02778">
    <property type="entry name" value="ligD_pol"/>
    <property type="match status" value="1"/>
</dbReference>
<dbReference type="PANTHER" id="PTHR42705">
    <property type="entry name" value="BIFUNCTIONAL NON-HOMOLOGOUS END JOINING PROTEIN LIGD"/>
    <property type="match status" value="1"/>
</dbReference>
<sequence length="297" mass="33257">MSGSKENLRVDGYDVAVSHPDKILFDDDAITKRDLAEYYRAAGAAMLPHVRERPLAMHRFPEGINAEGFFQKRRPDHAPDWVGAVRVEREQGGAVTMVSCSTTAVLVWLANQAVITVHPWLSRNRALHRPDRLIIDIDPPEDDFARVRRAAGDVRAVLEEAGLLCYVMTTGSRGVHVVTPLRPERDFDDVRALSHELANRAAQRHPRSLTTEVRKNKRGDRVFLDTLRNAYAQHAVAPYSVRPLPGAPVATPLTWEELDATASARVWTVHTVGPRLAADPWRDMARHARSPARLAHH</sequence>
<keyword evidence="2" id="KW-0436">Ligase</keyword>
<reference evidence="3" key="1">
    <citation type="journal article" date="2019" name="Int. J. Syst. Evol. Microbiol.">
        <title>The Global Catalogue of Microorganisms (GCM) 10K type strain sequencing project: providing services to taxonomists for standard genome sequencing and annotation.</title>
        <authorList>
            <consortium name="The Broad Institute Genomics Platform"/>
            <consortium name="The Broad Institute Genome Sequencing Center for Infectious Disease"/>
            <person name="Wu L."/>
            <person name="Ma J."/>
        </authorList>
    </citation>
    <scope>NUCLEOTIDE SEQUENCE [LARGE SCALE GENOMIC DNA]</scope>
    <source>
        <strain evidence="3">JCM 17137</strain>
    </source>
</reference>
<accession>A0ABP7FNA0</accession>
<dbReference type="Pfam" id="PF21686">
    <property type="entry name" value="LigD_Prim-Pol"/>
    <property type="match status" value="1"/>
</dbReference>
<proteinExistence type="predicted"/>
<dbReference type="GO" id="GO:0016874">
    <property type="term" value="F:ligase activity"/>
    <property type="evidence" value="ECO:0007669"/>
    <property type="project" value="UniProtKB-KW"/>
</dbReference>
<organism evidence="2 3">
    <name type="scientific">Salinactinospora qingdaonensis</name>
    <dbReference type="NCBI Taxonomy" id="702744"/>
    <lineage>
        <taxon>Bacteria</taxon>
        <taxon>Bacillati</taxon>
        <taxon>Actinomycetota</taxon>
        <taxon>Actinomycetes</taxon>
        <taxon>Streptosporangiales</taxon>
        <taxon>Nocardiopsidaceae</taxon>
        <taxon>Salinactinospora</taxon>
    </lineage>
</organism>
<dbReference type="InterPro" id="IPR052171">
    <property type="entry name" value="NHEJ_LigD"/>
</dbReference>
<evidence type="ECO:0000259" key="1">
    <source>
        <dbReference type="Pfam" id="PF21686"/>
    </source>
</evidence>
<dbReference type="PANTHER" id="PTHR42705:SF2">
    <property type="entry name" value="BIFUNCTIONAL NON-HOMOLOGOUS END JOINING PROTEIN LIGD"/>
    <property type="match status" value="1"/>
</dbReference>
<dbReference type="Gene3D" id="3.90.920.10">
    <property type="entry name" value="DNA primase, PRIM domain"/>
    <property type="match status" value="1"/>
</dbReference>
<dbReference type="RefSeq" id="WP_344970903.1">
    <property type="nucleotide sequence ID" value="NZ_BAABDD010000009.1"/>
</dbReference>
<dbReference type="InterPro" id="IPR014145">
    <property type="entry name" value="LigD_pol_dom"/>
</dbReference>
<feature type="domain" description="DNA ligase D polymerase" evidence="1">
    <location>
        <begin position="31"/>
        <end position="281"/>
    </location>
</feature>
<evidence type="ECO:0000313" key="2">
    <source>
        <dbReference type="EMBL" id="GAA3743337.1"/>
    </source>
</evidence>
<comment type="caution">
    <text evidence="2">The sequence shown here is derived from an EMBL/GenBank/DDBJ whole genome shotgun (WGS) entry which is preliminary data.</text>
</comment>
<keyword evidence="3" id="KW-1185">Reference proteome</keyword>